<reference evidence="6" key="1">
    <citation type="submission" date="2018-06" db="EMBL/GenBank/DDBJ databases">
        <authorList>
            <consortium name="Pathogen Informatics"/>
            <person name="Doyle S."/>
        </authorList>
    </citation>
    <scope>NUCLEOTIDE SEQUENCE [LARGE SCALE GENOMIC DNA]</scope>
    <source>
        <strain evidence="6">NCTC12218</strain>
    </source>
</reference>
<evidence type="ECO:0000256" key="2">
    <source>
        <dbReference type="ARBA" id="ARBA00018486"/>
    </source>
</evidence>
<dbReference type="InterPro" id="IPR050404">
    <property type="entry name" value="Heme-degrading_MO"/>
</dbReference>
<dbReference type="Proteomes" id="UP000264146">
    <property type="component" value="Chromosome"/>
</dbReference>
<feature type="domain" description="ABM" evidence="4">
    <location>
        <begin position="3"/>
        <end position="92"/>
    </location>
</feature>
<dbReference type="Pfam" id="PF03992">
    <property type="entry name" value="ABM"/>
    <property type="match status" value="1"/>
</dbReference>
<evidence type="ECO:0000313" key="5">
    <source>
        <dbReference type="EMBL" id="CAD7358769.1"/>
    </source>
</evidence>
<proteinExistence type="inferred from homology"/>
<dbReference type="GO" id="GO:0004497">
    <property type="term" value="F:monooxygenase activity"/>
    <property type="evidence" value="ECO:0007669"/>
    <property type="project" value="UniProtKB-KW"/>
</dbReference>
<sequence>MMFMAENKLTLTKGTAQETMQRFHQRQGIETIDGFIEMYVTQTNDLEEFDEVKILTIWQSEQAFKNWLSSDVFKASHKNVRSHREDTESPIIKNKVSTYTIDYHYKK</sequence>
<evidence type="ECO:0000259" key="4">
    <source>
        <dbReference type="PROSITE" id="PS51725"/>
    </source>
</evidence>
<dbReference type="PANTHER" id="PTHR34474:SF4">
    <property type="entry name" value="HEME OXYGENASE (STAPHYLOBILIN-PRODUCING) 1"/>
    <property type="match status" value="1"/>
</dbReference>
<gene>
    <name evidence="6" type="primary">isdI_1</name>
    <name evidence="6" type="ORF">NCTC12218_00353</name>
</gene>
<comment type="similarity">
    <text evidence="1">Belongs to the TRAP family.</text>
</comment>
<dbReference type="PANTHER" id="PTHR34474">
    <property type="entry name" value="SIGNAL TRANSDUCTION PROTEIN TRAP"/>
    <property type="match status" value="1"/>
</dbReference>
<dbReference type="Gene3D" id="3.30.70.100">
    <property type="match status" value="1"/>
</dbReference>
<dbReference type="EMBL" id="UHEF01000001">
    <property type="protein sequence ID" value="SUM86691.1"/>
    <property type="molecule type" value="Genomic_DNA"/>
</dbReference>
<protein>
    <recommendedName>
        <fullName evidence="2">Signal transduction protein TRAP</fullName>
    </recommendedName>
    <alternativeName>
        <fullName evidence="3">Target of RNAIII-activating protein</fullName>
    </alternativeName>
</protein>
<keyword evidence="6" id="KW-0503">Monooxygenase</keyword>
<reference evidence="5 7" key="2">
    <citation type="submission" date="2020-11" db="EMBL/GenBank/DDBJ databases">
        <authorList>
            <consortium name="Pathogen Informatics"/>
        </authorList>
    </citation>
    <scope>NUCLEOTIDE SEQUENCE [LARGE SCALE GENOMIC DNA]</scope>
    <source>
        <strain evidence="5 7">NCTC12218</strain>
    </source>
</reference>
<evidence type="ECO:0000313" key="6">
    <source>
        <dbReference type="EMBL" id="SUM86691.1"/>
    </source>
</evidence>
<dbReference type="AlphaFoldDB" id="A0A7Z7VWW5"/>
<organism evidence="6">
    <name type="scientific">Staphylococcus schleiferi</name>
    <dbReference type="NCBI Taxonomy" id="1295"/>
    <lineage>
        <taxon>Bacteria</taxon>
        <taxon>Bacillati</taxon>
        <taxon>Bacillota</taxon>
        <taxon>Bacilli</taxon>
        <taxon>Bacillales</taxon>
        <taxon>Staphylococcaceae</taxon>
        <taxon>Staphylococcus</taxon>
    </lineage>
</organism>
<dbReference type="SUPFAM" id="SSF54909">
    <property type="entry name" value="Dimeric alpha+beta barrel"/>
    <property type="match status" value="1"/>
</dbReference>
<dbReference type="PROSITE" id="PS51725">
    <property type="entry name" value="ABM"/>
    <property type="match status" value="1"/>
</dbReference>
<accession>A0A7Z7VWW5</accession>
<dbReference type="InterPro" id="IPR007138">
    <property type="entry name" value="ABM_dom"/>
</dbReference>
<dbReference type="EMBL" id="LR962863">
    <property type="protein sequence ID" value="CAD7358769.1"/>
    <property type="molecule type" value="Genomic_DNA"/>
</dbReference>
<dbReference type="InterPro" id="IPR011008">
    <property type="entry name" value="Dimeric_a/b-barrel"/>
</dbReference>
<name>A0A7Z7VWW5_STASC</name>
<evidence type="ECO:0000256" key="1">
    <source>
        <dbReference type="ARBA" id="ARBA00009267"/>
    </source>
</evidence>
<keyword evidence="6" id="KW-0560">Oxidoreductase</keyword>
<evidence type="ECO:0000313" key="7">
    <source>
        <dbReference type="Proteomes" id="UP000264146"/>
    </source>
</evidence>
<evidence type="ECO:0000256" key="3">
    <source>
        <dbReference type="ARBA" id="ARBA00032861"/>
    </source>
</evidence>